<evidence type="ECO:0000313" key="6">
    <source>
        <dbReference type="Proteomes" id="UP001432216"/>
    </source>
</evidence>
<evidence type="ECO:0000256" key="3">
    <source>
        <dbReference type="SAM" id="MobiDB-lite"/>
    </source>
</evidence>
<feature type="compositionally biased region" description="Polar residues" evidence="3">
    <location>
        <begin position="91"/>
        <end position="102"/>
    </location>
</feature>
<dbReference type="GeneID" id="89993400"/>
<dbReference type="PROSITE" id="PS50048">
    <property type="entry name" value="ZN2_CY6_FUNGAL_2"/>
    <property type="match status" value="1"/>
</dbReference>
<feature type="compositionally biased region" description="Basic and acidic residues" evidence="3">
    <location>
        <begin position="15"/>
        <end position="30"/>
    </location>
</feature>
<dbReference type="InterPro" id="IPR036864">
    <property type="entry name" value="Zn2-C6_fun-type_DNA-bd_sf"/>
</dbReference>
<dbReference type="Gene3D" id="4.10.240.10">
    <property type="entry name" value="Zn(2)-C6 fungal-type DNA-binding domain"/>
    <property type="match status" value="1"/>
</dbReference>
<dbReference type="Pfam" id="PF00172">
    <property type="entry name" value="Zn_clus"/>
    <property type="match status" value="1"/>
</dbReference>
<dbReference type="PROSITE" id="PS00463">
    <property type="entry name" value="ZN2_CY6_FUNGAL_1"/>
    <property type="match status" value="1"/>
</dbReference>
<comment type="subcellular location">
    <subcellularLocation>
        <location evidence="1">Nucleus</location>
    </subcellularLocation>
</comment>
<dbReference type="RefSeq" id="XP_064724480.1">
    <property type="nucleotide sequence ID" value="XM_064868408.1"/>
</dbReference>
<name>A0ABZ2B362_9TREE</name>
<evidence type="ECO:0000256" key="1">
    <source>
        <dbReference type="ARBA" id="ARBA00004123"/>
    </source>
</evidence>
<protein>
    <recommendedName>
        <fullName evidence="4">Zn(2)-C6 fungal-type domain-containing protein</fullName>
    </recommendedName>
</protein>
<dbReference type="SUPFAM" id="SSF57701">
    <property type="entry name" value="Zn2/Cys6 DNA-binding domain"/>
    <property type="match status" value="1"/>
</dbReference>
<dbReference type="InterPro" id="IPR001138">
    <property type="entry name" value="Zn2Cys6_DnaBD"/>
</dbReference>
<feature type="region of interest" description="Disordered" evidence="3">
    <location>
        <begin position="1"/>
        <end position="34"/>
    </location>
</feature>
<evidence type="ECO:0000313" key="5">
    <source>
        <dbReference type="EMBL" id="WVO25241.1"/>
    </source>
</evidence>
<evidence type="ECO:0000256" key="2">
    <source>
        <dbReference type="ARBA" id="ARBA00023242"/>
    </source>
</evidence>
<dbReference type="EMBL" id="CP143819">
    <property type="protein sequence ID" value="WVO25241.1"/>
    <property type="molecule type" value="Genomic_DNA"/>
</dbReference>
<keyword evidence="2" id="KW-0539">Nucleus</keyword>
<gene>
    <name evidence="5" type="ORF">IAS62_006632</name>
</gene>
<dbReference type="PANTHER" id="PTHR37534">
    <property type="entry name" value="TRANSCRIPTIONAL ACTIVATOR PROTEIN UGA3"/>
    <property type="match status" value="1"/>
</dbReference>
<dbReference type="PANTHER" id="PTHR37534:SF46">
    <property type="entry name" value="ZN(II)2CYS6 TRANSCRIPTION FACTOR (EUROFUNG)"/>
    <property type="match status" value="1"/>
</dbReference>
<dbReference type="Proteomes" id="UP001432216">
    <property type="component" value="Chromosome 14"/>
</dbReference>
<sequence length="607" mass="66998">MATGSSSEGTPVAKSIEDRHSARTSGLDRIRQRKAHSRSRKGCLVCRQRHKRCDENFVDGSCDRCRRSGFQCVLRPSEERLKYANLLAEKTSTSQTPSTGPFTQAAPTTAITDPPPPDVTISSTDLSEFISSLFQPFDTNQRPDHNTVENRVIPVTIPTWPTTSTSTLNHLPMSATESIGPGPEFLFPGEVLPTSRYSNDLPNTIDIQPPPRVSMTDQSWLSGALAKDMDLYAACLIGQLRFTATSKVDENHSPVEELPSAISDKGNIDDIMEGYRRYQGTWLPKESELADPHSPRSPPYGLGGVRGNSSLSVSTRTAVMEGLKLRANAHSKTLGPMYCILAMEMLGDPSQFSLTDALASICDLQVYNFTVAGCVASYGPLLIGESIVKAVFGSQPIVIDLNGAYDDQAGLVAFAQADIGRCICTKQRRPLFTLIPYDSNKITGSEMFITIPSRAHHFLSDICMLSVEDHVHSSKLIELEQSIKSSFDDPRIPIIWSRAAMITLYQRIHKVGPLHPTIRAMSWDILLDLPPQPCRKSEIFPLFLAGATAILETQRVAVRERWVKAPEKGFEEGLSFLEDLWSHLDKTGHTLSWLDYLEEKGGALAFF</sequence>
<feature type="region of interest" description="Disordered" evidence="3">
    <location>
        <begin position="91"/>
        <end position="116"/>
    </location>
</feature>
<evidence type="ECO:0000259" key="4">
    <source>
        <dbReference type="PROSITE" id="PS50048"/>
    </source>
</evidence>
<proteinExistence type="predicted"/>
<feature type="domain" description="Zn(2)-C6 fungal-type" evidence="4">
    <location>
        <begin position="42"/>
        <end position="74"/>
    </location>
</feature>
<dbReference type="InterPro" id="IPR021858">
    <property type="entry name" value="Fun_TF"/>
</dbReference>
<dbReference type="SMART" id="SM00066">
    <property type="entry name" value="GAL4"/>
    <property type="match status" value="1"/>
</dbReference>
<keyword evidence="6" id="KW-1185">Reference proteome</keyword>
<accession>A0ABZ2B362</accession>
<reference evidence="5 6" key="1">
    <citation type="submission" date="2024-01" db="EMBL/GenBank/DDBJ databases">
        <title>Comparative genomics of Cryptococcus and Kwoniella reveals pathogenesis evolution and contrasting modes of karyotype evolution via chromosome fusion or intercentromeric recombination.</title>
        <authorList>
            <person name="Coelho M.A."/>
            <person name="David-Palma M."/>
            <person name="Shea T."/>
            <person name="Bowers K."/>
            <person name="McGinley-Smith S."/>
            <person name="Mohammad A.W."/>
            <person name="Gnirke A."/>
            <person name="Yurkov A.M."/>
            <person name="Nowrousian M."/>
            <person name="Sun S."/>
            <person name="Cuomo C.A."/>
            <person name="Heitman J."/>
        </authorList>
    </citation>
    <scope>NUCLEOTIDE SEQUENCE [LARGE SCALE GENOMIC DNA]</scope>
    <source>
        <strain evidence="5 6">7685027</strain>
    </source>
</reference>
<dbReference type="Pfam" id="PF11951">
    <property type="entry name" value="Fungal_trans_2"/>
    <property type="match status" value="1"/>
</dbReference>
<dbReference type="CDD" id="cd00067">
    <property type="entry name" value="GAL4"/>
    <property type="match status" value="1"/>
</dbReference>
<organism evidence="5 6">
    <name type="scientific">Cryptococcus decagattii</name>
    <dbReference type="NCBI Taxonomy" id="1859122"/>
    <lineage>
        <taxon>Eukaryota</taxon>
        <taxon>Fungi</taxon>
        <taxon>Dikarya</taxon>
        <taxon>Basidiomycota</taxon>
        <taxon>Agaricomycotina</taxon>
        <taxon>Tremellomycetes</taxon>
        <taxon>Tremellales</taxon>
        <taxon>Cryptococcaceae</taxon>
        <taxon>Cryptococcus</taxon>
        <taxon>Cryptococcus gattii species complex</taxon>
    </lineage>
</organism>